<reference evidence="4" key="1">
    <citation type="submission" date="2022-10" db="EMBL/GenBank/DDBJ databases">
        <title>Genome assembly of Pristionchus species.</title>
        <authorList>
            <person name="Yoshida K."/>
            <person name="Sommer R.J."/>
        </authorList>
    </citation>
    <scope>NUCLEOTIDE SEQUENCE [LARGE SCALE GENOMIC DNA]</scope>
    <source>
        <strain evidence="4">RS5460</strain>
    </source>
</reference>
<feature type="region of interest" description="Disordered" evidence="1">
    <location>
        <begin position="292"/>
        <end position="330"/>
    </location>
</feature>
<name>A0AAN5C5L9_9BILA</name>
<dbReference type="Pfam" id="PF23408">
    <property type="entry name" value="TMEM126_like"/>
    <property type="match status" value="1"/>
</dbReference>
<protein>
    <recommendedName>
        <fullName evidence="5">Transmembrane protein</fullName>
    </recommendedName>
</protein>
<evidence type="ECO:0000256" key="2">
    <source>
        <dbReference type="SAM" id="Phobius"/>
    </source>
</evidence>
<dbReference type="InterPro" id="IPR057591">
    <property type="entry name" value="TMEM126-like"/>
</dbReference>
<keyword evidence="4" id="KW-1185">Reference proteome</keyword>
<feature type="transmembrane region" description="Helical" evidence="2">
    <location>
        <begin position="131"/>
        <end position="150"/>
    </location>
</feature>
<dbReference type="Proteomes" id="UP001328107">
    <property type="component" value="Unassembled WGS sequence"/>
</dbReference>
<feature type="transmembrane region" description="Helical" evidence="2">
    <location>
        <begin position="170"/>
        <end position="193"/>
    </location>
</feature>
<evidence type="ECO:0000313" key="3">
    <source>
        <dbReference type="EMBL" id="GMR29839.1"/>
    </source>
</evidence>
<keyword evidence="2" id="KW-0472">Membrane</keyword>
<sequence>MPDEPDKPDTPSDAVVNLWKRSEELAKIKANDASGIKPQVGSTPISSERSAMWNSLSQMSPADQAKTMSRLAGDWPYAKERRALNWPIHAGLLANCVSASLICSKINADMLLFNARLSYLESIKQAPKSPLVMGIYTSGVTFFLLQQVYFTPVVFGEDDPCASCTLSTAAAISMATGIAVPMLATPYLAYYVMLQRKQDKYPQVKNMIEMLTLCWEGSRAARPLVPALVVMQLAVATAATYASLWGRKRMFGTLEVDPELARELIIKAQTKDGPKEKVMEWISNIPLLGGMVKETPPEQERVKVPRREQKQIDSPDSPKVEAEEADKSDD</sequence>
<dbReference type="AlphaFoldDB" id="A0AAN5C5L9"/>
<proteinExistence type="predicted"/>
<keyword evidence="2" id="KW-1133">Transmembrane helix</keyword>
<keyword evidence="2" id="KW-0812">Transmembrane</keyword>
<dbReference type="EMBL" id="BTRK01000001">
    <property type="protein sequence ID" value="GMR29839.1"/>
    <property type="molecule type" value="Genomic_DNA"/>
</dbReference>
<evidence type="ECO:0008006" key="5">
    <source>
        <dbReference type="Google" id="ProtNLM"/>
    </source>
</evidence>
<organism evidence="3 4">
    <name type="scientific">Pristionchus mayeri</name>
    <dbReference type="NCBI Taxonomy" id="1317129"/>
    <lineage>
        <taxon>Eukaryota</taxon>
        <taxon>Metazoa</taxon>
        <taxon>Ecdysozoa</taxon>
        <taxon>Nematoda</taxon>
        <taxon>Chromadorea</taxon>
        <taxon>Rhabditida</taxon>
        <taxon>Rhabditina</taxon>
        <taxon>Diplogasteromorpha</taxon>
        <taxon>Diplogasteroidea</taxon>
        <taxon>Neodiplogasteridae</taxon>
        <taxon>Pristionchus</taxon>
    </lineage>
</organism>
<gene>
    <name evidence="3" type="ORF">PMAYCL1PPCAC_00034</name>
</gene>
<evidence type="ECO:0000313" key="4">
    <source>
        <dbReference type="Proteomes" id="UP001328107"/>
    </source>
</evidence>
<accession>A0AAN5C5L9</accession>
<evidence type="ECO:0000256" key="1">
    <source>
        <dbReference type="SAM" id="MobiDB-lite"/>
    </source>
</evidence>
<feature type="compositionally biased region" description="Basic and acidic residues" evidence="1">
    <location>
        <begin position="295"/>
        <end position="322"/>
    </location>
</feature>
<comment type="caution">
    <text evidence="3">The sequence shown here is derived from an EMBL/GenBank/DDBJ whole genome shotgun (WGS) entry which is preliminary data.</text>
</comment>